<evidence type="ECO:0000313" key="5">
    <source>
        <dbReference type="Proteomes" id="UP001108089"/>
    </source>
</evidence>
<dbReference type="InterPro" id="IPR013154">
    <property type="entry name" value="ADH-like_N"/>
</dbReference>
<reference evidence="4" key="1">
    <citation type="submission" date="2022-01" db="EMBL/GenBank/DDBJ databases">
        <title>Gordonia xiamenensis sp. nov., isolated from surface seawater in Xiamen.</title>
        <authorList>
            <person name="He Y.F."/>
        </authorList>
    </citation>
    <scope>NUCLEOTIDE SEQUENCE</scope>
    <source>
        <strain evidence="4">GW1C4-4</strain>
    </source>
</reference>
<dbReference type="CDD" id="cd08268">
    <property type="entry name" value="MDR2"/>
    <property type="match status" value="1"/>
</dbReference>
<dbReference type="InterPro" id="IPR011032">
    <property type="entry name" value="GroES-like_sf"/>
</dbReference>
<accession>A0ABS9DQB4</accession>
<evidence type="ECO:0000256" key="2">
    <source>
        <dbReference type="ARBA" id="ARBA00023002"/>
    </source>
</evidence>
<name>A0ABS9DQB4_9ACTN</name>
<sequence length="329" mass="34638">MPKVVRFHEFGGPEVLQLEEHDPGAPGPGEVLLDVEAIGLNRSEANFRRDRYLDRAVALPTGLGYEGAGRILATGPDVTGWRVGDAVSVIPLFHQSRYHMYGEQAVVPASSLVTRAASVSAVDGAATWMPFLTAYGALVDIGRLRSGGHVVITAASSSVGLGAIQIARRIGAIPIATTNDSGKSQRLLEAGAAHVLVTEEDDLTASILDLTGGRGADMVFDAVAGPGVEALVAATAPEGVLFVHGKLSGQPTPLPGLANMRPVYTRPYTVFEITGDLQRLAQAVDYIATSIASNELRPVIDRIFTLDDIVDAHRYLEAGTQVGKIVVTT</sequence>
<gene>
    <name evidence="4" type="ORF">L1892_23755</name>
</gene>
<evidence type="ECO:0000313" key="4">
    <source>
        <dbReference type="EMBL" id="MCF3941387.1"/>
    </source>
</evidence>
<dbReference type="Pfam" id="PF13602">
    <property type="entry name" value="ADH_zinc_N_2"/>
    <property type="match status" value="1"/>
</dbReference>
<dbReference type="InterPro" id="IPR036291">
    <property type="entry name" value="NAD(P)-bd_dom_sf"/>
</dbReference>
<dbReference type="Gene3D" id="3.40.50.720">
    <property type="entry name" value="NAD(P)-binding Rossmann-like Domain"/>
    <property type="match status" value="1"/>
</dbReference>
<protein>
    <submittedName>
        <fullName evidence="4">Zinc-dependent alcohol dehydrogenase family protein</fullName>
    </submittedName>
</protein>
<feature type="domain" description="Enoyl reductase (ER)" evidence="3">
    <location>
        <begin position="11"/>
        <end position="327"/>
    </location>
</feature>
<evidence type="ECO:0000259" key="3">
    <source>
        <dbReference type="SMART" id="SM00829"/>
    </source>
</evidence>
<keyword evidence="1" id="KW-0521">NADP</keyword>
<dbReference type="SUPFAM" id="SSF51735">
    <property type="entry name" value="NAD(P)-binding Rossmann-fold domains"/>
    <property type="match status" value="1"/>
</dbReference>
<dbReference type="Pfam" id="PF08240">
    <property type="entry name" value="ADH_N"/>
    <property type="match status" value="1"/>
</dbReference>
<dbReference type="EMBL" id="JAKGCU010000041">
    <property type="protein sequence ID" value="MCF3941387.1"/>
    <property type="molecule type" value="Genomic_DNA"/>
</dbReference>
<keyword evidence="5" id="KW-1185">Reference proteome</keyword>
<keyword evidence="2" id="KW-0560">Oxidoreductase</keyword>
<organism evidence="4 5">
    <name type="scientific">Gordonia tangerina</name>
    <dbReference type="NCBI Taxonomy" id="2911060"/>
    <lineage>
        <taxon>Bacteria</taxon>
        <taxon>Bacillati</taxon>
        <taxon>Actinomycetota</taxon>
        <taxon>Actinomycetes</taxon>
        <taxon>Mycobacteriales</taxon>
        <taxon>Gordoniaceae</taxon>
        <taxon>Gordonia</taxon>
    </lineage>
</organism>
<dbReference type="PANTHER" id="PTHR48106:SF5">
    <property type="entry name" value="ZINC-CONTAINING ALCOHOL DEHYDROGENASE"/>
    <property type="match status" value="1"/>
</dbReference>
<dbReference type="PANTHER" id="PTHR48106">
    <property type="entry name" value="QUINONE OXIDOREDUCTASE PIG3-RELATED"/>
    <property type="match status" value="1"/>
</dbReference>
<comment type="caution">
    <text evidence="4">The sequence shown here is derived from an EMBL/GenBank/DDBJ whole genome shotgun (WGS) entry which is preliminary data.</text>
</comment>
<proteinExistence type="predicted"/>
<dbReference type="InterPro" id="IPR020843">
    <property type="entry name" value="ER"/>
</dbReference>
<evidence type="ECO:0000256" key="1">
    <source>
        <dbReference type="ARBA" id="ARBA00022857"/>
    </source>
</evidence>
<dbReference type="RefSeq" id="WP_235726248.1">
    <property type="nucleotide sequence ID" value="NZ_JAKGCU010000041.1"/>
</dbReference>
<dbReference type="SUPFAM" id="SSF50129">
    <property type="entry name" value="GroES-like"/>
    <property type="match status" value="1"/>
</dbReference>
<dbReference type="SMART" id="SM00829">
    <property type="entry name" value="PKS_ER"/>
    <property type="match status" value="1"/>
</dbReference>
<dbReference type="Proteomes" id="UP001108089">
    <property type="component" value="Unassembled WGS sequence"/>
</dbReference>
<dbReference type="Gene3D" id="3.90.180.10">
    <property type="entry name" value="Medium-chain alcohol dehydrogenases, catalytic domain"/>
    <property type="match status" value="1"/>
</dbReference>